<dbReference type="EMBL" id="UYRU01101259">
    <property type="protein sequence ID" value="VDN41394.1"/>
    <property type="molecule type" value="Genomic_DNA"/>
</dbReference>
<reference evidence="1 2" key="1">
    <citation type="submission" date="2018-11" db="EMBL/GenBank/DDBJ databases">
        <authorList>
            <consortium name="Pathogen Informatics"/>
        </authorList>
    </citation>
    <scope>NUCLEOTIDE SEQUENCE [LARGE SCALE GENOMIC DNA]</scope>
</reference>
<proteinExistence type="predicted"/>
<dbReference type="AlphaFoldDB" id="A0A3P7NFC7"/>
<protein>
    <submittedName>
        <fullName evidence="1">Uncharacterized protein</fullName>
    </submittedName>
</protein>
<dbReference type="Proteomes" id="UP000281553">
    <property type="component" value="Unassembled WGS sequence"/>
</dbReference>
<evidence type="ECO:0000313" key="1">
    <source>
        <dbReference type="EMBL" id="VDN41394.1"/>
    </source>
</evidence>
<name>A0A3P7NFC7_DIBLA</name>
<sequence length="136" mass="15082">MFLQLTLSREVQTYTSIGTVNYHAYYDAGKVEFVASNYVLPTIHGRDPAGQKSLSYPLYLLSQVVILIDDLAAFLQGECVWDLMKPRSVFVECVVSSAFRALGGDASHLTVLHGSDFKFEGSLVNWTEALGNCHFL</sequence>
<dbReference type="OrthoDB" id="10590115at2759"/>
<accession>A0A3P7NFC7</accession>
<keyword evidence="2" id="KW-1185">Reference proteome</keyword>
<organism evidence="1 2">
    <name type="scientific">Dibothriocephalus latus</name>
    <name type="common">Fish tapeworm</name>
    <name type="synonym">Diphyllobothrium latum</name>
    <dbReference type="NCBI Taxonomy" id="60516"/>
    <lineage>
        <taxon>Eukaryota</taxon>
        <taxon>Metazoa</taxon>
        <taxon>Spiralia</taxon>
        <taxon>Lophotrochozoa</taxon>
        <taxon>Platyhelminthes</taxon>
        <taxon>Cestoda</taxon>
        <taxon>Eucestoda</taxon>
        <taxon>Diphyllobothriidea</taxon>
        <taxon>Diphyllobothriidae</taxon>
        <taxon>Dibothriocephalus</taxon>
    </lineage>
</organism>
<gene>
    <name evidence="1" type="ORF">DILT_LOCUS18535</name>
</gene>
<evidence type="ECO:0000313" key="2">
    <source>
        <dbReference type="Proteomes" id="UP000281553"/>
    </source>
</evidence>